<evidence type="ECO:0000313" key="3">
    <source>
        <dbReference type="Proteomes" id="UP000030665"/>
    </source>
</evidence>
<dbReference type="EMBL" id="HG808922">
    <property type="protein sequence ID" value="CDW61337.1"/>
    <property type="molecule type" value="Genomic_DNA"/>
</dbReference>
<sequence>MRLVDCARVLGLKVSSERGRLTWARGNPVGDVPQQLTRRAVFAYCGELVGHLPVCGWLRVAAAFVKRAANAATKSWDEPIDGGTIRPLLEDIAARVKEHDPARG</sequence>
<proteinExistence type="predicted"/>
<dbReference type="AlphaFoldDB" id="A0A077ZLY4"/>
<gene>
    <name evidence="2" type="ORF">TTRE_0000979201</name>
</gene>
<dbReference type="Pfam" id="PF23088">
    <property type="entry name" value="DUF7047"/>
    <property type="match status" value="1"/>
</dbReference>
<dbReference type="InterPro" id="IPR055475">
    <property type="entry name" value="DUF7047"/>
</dbReference>
<reference evidence="2" key="1">
    <citation type="submission" date="2014-01" db="EMBL/GenBank/DDBJ databases">
        <authorList>
            <person name="Aslett M."/>
        </authorList>
    </citation>
    <scope>NUCLEOTIDE SEQUENCE</scope>
</reference>
<evidence type="ECO:0000313" key="2">
    <source>
        <dbReference type="EMBL" id="CDW61337.1"/>
    </source>
</evidence>
<dbReference type="OrthoDB" id="6131392at2759"/>
<accession>A0A077ZLY4</accession>
<keyword evidence="3" id="KW-1185">Reference proteome</keyword>
<feature type="domain" description="DUF7047" evidence="1">
    <location>
        <begin position="37"/>
        <end position="97"/>
    </location>
</feature>
<evidence type="ECO:0000259" key="1">
    <source>
        <dbReference type="Pfam" id="PF23088"/>
    </source>
</evidence>
<protein>
    <recommendedName>
        <fullName evidence="1">DUF7047 domain-containing protein</fullName>
    </recommendedName>
</protein>
<reference evidence="2" key="2">
    <citation type="submission" date="2014-03" db="EMBL/GenBank/DDBJ databases">
        <title>The whipworm genome and dual-species transcriptomics of an intimate host-pathogen interaction.</title>
        <authorList>
            <person name="Foth B.J."/>
            <person name="Tsai I.J."/>
            <person name="Reid A.J."/>
            <person name="Bancroft A.J."/>
            <person name="Nichol S."/>
            <person name="Tracey A."/>
            <person name="Holroyd N."/>
            <person name="Cotton J.A."/>
            <person name="Stanley E.J."/>
            <person name="Zarowiecki M."/>
            <person name="Liu J.Z."/>
            <person name="Huckvale T."/>
            <person name="Cooper P.J."/>
            <person name="Grencis R.K."/>
            <person name="Berriman M."/>
        </authorList>
    </citation>
    <scope>NUCLEOTIDE SEQUENCE [LARGE SCALE GENOMIC DNA]</scope>
</reference>
<organism evidence="2 3">
    <name type="scientific">Trichuris trichiura</name>
    <name type="common">Whipworm</name>
    <name type="synonym">Trichocephalus trichiurus</name>
    <dbReference type="NCBI Taxonomy" id="36087"/>
    <lineage>
        <taxon>Eukaryota</taxon>
        <taxon>Metazoa</taxon>
        <taxon>Ecdysozoa</taxon>
        <taxon>Nematoda</taxon>
        <taxon>Enoplea</taxon>
        <taxon>Dorylaimia</taxon>
        <taxon>Trichinellida</taxon>
        <taxon>Trichuridae</taxon>
        <taxon>Trichuris</taxon>
    </lineage>
</organism>
<dbReference type="Proteomes" id="UP000030665">
    <property type="component" value="Unassembled WGS sequence"/>
</dbReference>
<feature type="non-terminal residue" evidence="2">
    <location>
        <position position="104"/>
    </location>
</feature>
<name>A0A077ZLY4_TRITR</name>